<dbReference type="EMBL" id="JAEUGD010000023">
    <property type="protein sequence ID" value="MBL6446060.1"/>
    <property type="molecule type" value="Genomic_DNA"/>
</dbReference>
<reference evidence="3" key="1">
    <citation type="submission" date="2021-01" db="EMBL/GenBank/DDBJ databases">
        <title>Fulvivirga kasyanovii gen. nov., sp nov., a novel member of the phylum Bacteroidetes isolated from seawater in a mussel farm.</title>
        <authorList>
            <person name="Zhao L.-H."/>
            <person name="Wang Z.-J."/>
        </authorList>
    </citation>
    <scope>NUCLEOTIDE SEQUENCE</scope>
    <source>
        <strain evidence="3">29W222</strain>
    </source>
</reference>
<sequence>MKLIQVVFAKALMMLFCVSPALAQEEASGTIGYGFKAGAVMSELNSSYHTGSKFGFTAGAFGSYQINDLIAVQAEVAYFQSGGTYLQFVDESRFGGSSDFFNKHVMDASVTLHNIYVPIQARFAPFSSSALPKFLVGPYVAYNISATESYQKTGQLNGNVFVTAAGEDVVSDQYKNFQFGAVAGFQFDIPTDYSFDLIIGASYQYGITPVKESFSYIDFVEVTEDVTANALSFTVGVKLK</sequence>
<protein>
    <submittedName>
        <fullName evidence="3">PorT family protein</fullName>
    </submittedName>
</protein>
<name>A0A937KDH3_9BACT</name>
<evidence type="ECO:0000256" key="1">
    <source>
        <dbReference type="SAM" id="SignalP"/>
    </source>
</evidence>
<dbReference type="AlphaFoldDB" id="A0A937KDH3"/>
<dbReference type="Proteomes" id="UP000614216">
    <property type="component" value="Unassembled WGS sequence"/>
</dbReference>
<keyword evidence="1" id="KW-0732">Signal</keyword>
<feature type="domain" description="Outer membrane protein beta-barrel" evidence="2">
    <location>
        <begin position="23"/>
        <end position="210"/>
    </location>
</feature>
<feature type="chain" id="PRO_5037464665" evidence="1">
    <location>
        <begin position="24"/>
        <end position="240"/>
    </location>
</feature>
<evidence type="ECO:0000259" key="2">
    <source>
        <dbReference type="Pfam" id="PF13568"/>
    </source>
</evidence>
<gene>
    <name evidence="3" type="ORF">JMN32_07065</name>
</gene>
<evidence type="ECO:0000313" key="3">
    <source>
        <dbReference type="EMBL" id="MBL6446060.1"/>
    </source>
</evidence>
<organism evidence="3 4">
    <name type="scientific">Fulvivirga marina</name>
    <dbReference type="NCBI Taxonomy" id="2494733"/>
    <lineage>
        <taxon>Bacteria</taxon>
        <taxon>Pseudomonadati</taxon>
        <taxon>Bacteroidota</taxon>
        <taxon>Cytophagia</taxon>
        <taxon>Cytophagales</taxon>
        <taxon>Fulvivirgaceae</taxon>
        <taxon>Fulvivirga</taxon>
    </lineage>
</organism>
<keyword evidence="4" id="KW-1185">Reference proteome</keyword>
<accession>A0A937KDH3</accession>
<dbReference type="Pfam" id="PF13568">
    <property type="entry name" value="OMP_b-brl_2"/>
    <property type="match status" value="1"/>
</dbReference>
<dbReference type="InterPro" id="IPR025665">
    <property type="entry name" value="Beta-barrel_OMP_2"/>
</dbReference>
<dbReference type="RefSeq" id="WP_202855608.1">
    <property type="nucleotide sequence ID" value="NZ_JAEUGD010000023.1"/>
</dbReference>
<comment type="caution">
    <text evidence="3">The sequence shown here is derived from an EMBL/GenBank/DDBJ whole genome shotgun (WGS) entry which is preliminary data.</text>
</comment>
<evidence type="ECO:0000313" key="4">
    <source>
        <dbReference type="Proteomes" id="UP000614216"/>
    </source>
</evidence>
<feature type="signal peptide" evidence="1">
    <location>
        <begin position="1"/>
        <end position="23"/>
    </location>
</feature>
<proteinExistence type="predicted"/>